<dbReference type="Proteomes" id="UP000298460">
    <property type="component" value="Unassembled WGS sequence"/>
</dbReference>
<feature type="transmembrane region" description="Helical" evidence="1">
    <location>
        <begin position="142"/>
        <end position="160"/>
    </location>
</feature>
<comment type="caution">
    <text evidence="2">The sequence shown here is derived from an EMBL/GenBank/DDBJ whole genome shotgun (WGS) entry which is preliminary data.</text>
</comment>
<keyword evidence="1" id="KW-0812">Transmembrane</keyword>
<keyword evidence="3" id="KW-1185">Reference proteome</keyword>
<dbReference type="EMBL" id="SPQQ01000002">
    <property type="protein sequence ID" value="TGE38881.1"/>
    <property type="molecule type" value="Genomic_DNA"/>
</dbReference>
<reference evidence="2 3" key="1">
    <citation type="submission" date="2019-03" db="EMBL/GenBank/DDBJ databases">
        <title>Draft Genome Sequence of Desulfosporosinus fructosivorans Strain 63.6F, Isolated from Marine Sediment in the Baltic Sea.</title>
        <authorList>
            <person name="Hausmann B."/>
            <person name="Vandieken V."/>
            <person name="Pjevac P."/>
            <person name="Schreck K."/>
            <person name="Herbold C.W."/>
            <person name="Loy A."/>
        </authorList>
    </citation>
    <scope>NUCLEOTIDE SEQUENCE [LARGE SCALE GENOMIC DNA]</scope>
    <source>
        <strain evidence="2 3">63.6F</strain>
    </source>
</reference>
<accession>A0A4Z0R6W1</accession>
<evidence type="ECO:0000313" key="2">
    <source>
        <dbReference type="EMBL" id="TGE38881.1"/>
    </source>
</evidence>
<gene>
    <name evidence="2" type="ORF">E4K67_05240</name>
</gene>
<feature type="transmembrane region" description="Helical" evidence="1">
    <location>
        <begin position="72"/>
        <end position="95"/>
    </location>
</feature>
<name>A0A4Z0R6W1_9FIRM</name>
<organism evidence="2 3">
    <name type="scientific">Desulfosporosinus fructosivorans</name>
    <dbReference type="NCBI Taxonomy" id="2018669"/>
    <lineage>
        <taxon>Bacteria</taxon>
        <taxon>Bacillati</taxon>
        <taxon>Bacillota</taxon>
        <taxon>Clostridia</taxon>
        <taxon>Eubacteriales</taxon>
        <taxon>Desulfitobacteriaceae</taxon>
        <taxon>Desulfosporosinus</taxon>
    </lineage>
</organism>
<evidence type="ECO:0000256" key="1">
    <source>
        <dbReference type="SAM" id="Phobius"/>
    </source>
</evidence>
<dbReference type="RefSeq" id="WP_135545377.1">
    <property type="nucleotide sequence ID" value="NZ_SPQQ01000002.1"/>
</dbReference>
<feature type="transmembrane region" description="Helical" evidence="1">
    <location>
        <begin position="12"/>
        <end position="31"/>
    </location>
</feature>
<proteinExistence type="predicted"/>
<keyword evidence="1" id="KW-0472">Membrane</keyword>
<dbReference type="AlphaFoldDB" id="A0A4Z0R6W1"/>
<protein>
    <submittedName>
        <fullName evidence="2">Uncharacterized protein</fullName>
    </submittedName>
</protein>
<feature type="transmembrane region" description="Helical" evidence="1">
    <location>
        <begin position="116"/>
        <end position="136"/>
    </location>
</feature>
<sequence>MFDFRIQGVDILPNFVGYLLMYSGLGSLASYSSEFGNAKKWSIPLAVLSLFSLYQVQNTVGQVTINPLSLGFYAVGIITMVLDLLLVYHLCRGIIDLAKDQSNHTLQELAHQRWKYYLYYKVIFTIWFPLCLIAPFLLAIGFIPIFILSIVVLVLMMALMKKAQDTFE</sequence>
<evidence type="ECO:0000313" key="3">
    <source>
        <dbReference type="Proteomes" id="UP000298460"/>
    </source>
</evidence>
<keyword evidence="1" id="KW-1133">Transmembrane helix</keyword>
<dbReference type="OrthoDB" id="2596219at2"/>